<evidence type="ECO:0000313" key="3">
    <source>
        <dbReference type="Proteomes" id="UP000095621"/>
    </source>
</evidence>
<protein>
    <submittedName>
        <fullName evidence="2">Inner membrane protein yeeR</fullName>
    </submittedName>
</protein>
<organism evidence="2 3">
    <name type="scientific">Lachnospira eligens</name>
    <dbReference type="NCBI Taxonomy" id="39485"/>
    <lineage>
        <taxon>Bacteria</taxon>
        <taxon>Bacillati</taxon>
        <taxon>Bacillota</taxon>
        <taxon>Clostridia</taxon>
        <taxon>Lachnospirales</taxon>
        <taxon>Lachnospiraceae</taxon>
        <taxon>Lachnospira</taxon>
    </lineage>
</organism>
<dbReference type="EMBL" id="CZBU01000001">
    <property type="protein sequence ID" value="CUQ74680.1"/>
    <property type="molecule type" value="Genomic_DNA"/>
</dbReference>
<feature type="coiled-coil region" evidence="1">
    <location>
        <begin position="130"/>
        <end position="157"/>
    </location>
</feature>
<dbReference type="Proteomes" id="UP000095621">
    <property type="component" value="Unassembled WGS sequence"/>
</dbReference>
<reference evidence="2 3" key="1">
    <citation type="submission" date="2015-09" db="EMBL/GenBank/DDBJ databases">
        <authorList>
            <consortium name="Pathogen Informatics"/>
        </authorList>
    </citation>
    <scope>NUCLEOTIDE SEQUENCE [LARGE SCALE GENOMIC DNA]</scope>
    <source>
        <strain evidence="2 3">2789STDY5834875</strain>
    </source>
</reference>
<dbReference type="AlphaFoldDB" id="A0A174YVG4"/>
<evidence type="ECO:0000256" key="1">
    <source>
        <dbReference type="SAM" id="Coils"/>
    </source>
</evidence>
<feature type="coiled-coil region" evidence="1">
    <location>
        <begin position="546"/>
        <end position="573"/>
    </location>
</feature>
<name>A0A174YVG4_9FIRM</name>
<keyword evidence="1" id="KW-0175">Coiled coil</keyword>
<sequence>MGEHEEKIEIMRKYLTDMSTGFYCHIGGEVPSKKINNALKTFAQGMDSDTIIGFYDTTSFGSGKNGYIFTDDKMYYVEMFEKPKKLWYDDIKQIRMLKSSKKDSDRELAIDFLDGSSLYIEGGLIKKTPLKNFLNEMKNFEANKKAEKKKIENEKKNNFGAESAGRGIGAFRTVNNQFEEEKFHSRQGHGFAAERANNLFDKLTGHDAKIVGDDNAKNGADRVVDGVNIQSKYCATGKRCINECFENDGKGTFRYMTDGKPMKIEVPSDKYDEAVRAMEEKIKNGQVKGVSDPNEAKNIVKKGHFTYAQAKNIAKAGTVESLTYDAVNGTIIASSAFGVTAMITFATSMWNGEDFEDAIKIATYSGLKVGGTAFITSILAAQLSKAGLNSALVGSSEAIVAMMGPKASAVLINAFRVGSKPIYGAAAMKAAAKLLRSNTITAGITFVVLSSFDVANIFRGRISGKQLFKNMANTAATVGAGTGGWVAGAAIGSAIPGIGTIVGGLVGSMVAGSAAGKVTNAVVGSFIEDDADKMVEIIQDVFTEMASEYLLSNKEAEKSVDRLKDKLDGKTLKDMFASNDRKKFARNLLIPIIENQISKREVIHKLTEEQMLYGIREVLEDISDMEESYA</sequence>
<dbReference type="RefSeq" id="WP_055213978.1">
    <property type="nucleotide sequence ID" value="NZ_CZBU01000001.1"/>
</dbReference>
<proteinExistence type="predicted"/>
<gene>
    <name evidence="2" type="primary">yeeR</name>
    <name evidence="2" type="ORF">ERS852490_00068</name>
</gene>
<evidence type="ECO:0000313" key="2">
    <source>
        <dbReference type="EMBL" id="CUQ74680.1"/>
    </source>
</evidence>
<accession>A0A174YVG4</accession>